<dbReference type="Proteomes" id="UP000484255">
    <property type="component" value="Unassembled WGS sequence"/>
</dbReference>
<evidence type="ECO:0000313" key="3">
    <source>
        <dbReference type="Proteomes" id="UP000484255"/>
    </source>
</evidence>
<keyword evidence="1" id="KW-1133">Transmembrane helix</keyword>
<feature type="transmembrane region" description="Helical" evidence="1">
    <location>
        <begin position="132"/>
        <end position="151"/>
    </location>
</feature>
<sequence>MTLEYSFKATTPPVQTAQPAAAATSTAASAALPATGWLRGTLWFIAVVQFVLGAGFTLAPAQMAQSLGLPPVPGWAHWMFAMMGARFLAVGAGMLLAARDPWRHRAWLGAMIGIQAIDGLATWAYLWAGTVTLAQVSTASFLPVVFIALLWRGWPRPPLGGQAGAGA</sequence>
<keyword evidence="3" id="KW-1185">Reference proteome</keyword>
<dbReference type="EMBL" id="JAAGOH010000021">
    <property type="protein sequence ID" value="NDY92719.1"/>
    <property type="molecule type" value="Genomic_DNA"/>
</dbReference>
<comment type="caution">
    <text evidence="2">The sequence shown here is derived from an EMBL/GenBank/DDBJ whole genome shotgun (WGS) entry which is preliminary data.</text>
</comment>
<evidence type="ECO:0000256" key="1">
    <source>
        <dbReference type="SAM" id="Phobius"/>
    </source>
</evidence>
<gene>
    <name evidence="2" type="ORF">G3A44_16125</name>
</gene>
<reference evidence="2 3" key="1">
    <citation type="submission" date="2020-02" db="EMBL/GenBank/DDBJ databases">
        <title>Ideonella bacterium strain TBM-1.</title>
        <authorList>
            <person name="Chen W.-M."/>
        </authorList>
    </citation>
    <scope>NUCLEOTIDE SEQUENCE [LARGE SCALE GENOMIC DNA]</scope>
    <source>
        <strain evidence="2 3">TBM-1</strain>
    </source>
</reference>
<keyword evidence="1" id="KW-0472">Membrane</keyword>
<protein>
    <submittedName>
        <fullName evidence="2">Uncharacterized protein</fullName>
    </submittedName>
</protein>
<feature type="transmembrane region" description="Helical" evidence="1">
    <location>
        <begin position="75"/>
        <end position="97"/>
    </location>
</feature>
<evidence type="ECO:0000313" key="2">
    <source>
        <dbReference type="EMBL" id="NDY92719.1"/>
    </source>
</evidence>
<organism evidence="2 3">
    <name type="scientific">Ideonella livida</name>
    <dbReference type="NCBI Taxonomy" id="2707176"/>
    <lineage>
        <taxon>Bacteria</taxon>
        <taxon>Pseudomonadati</taxon>
        <taxon>Pseudomonadota</taxon>
        <taxon>Betaproteobacteria</taxon>
        <taxon>Burkholderiales</taxon>
        <taxon>Sphaerotilaceae</taxon>
        <taxon>Ideonella</taxon>
    </lineage>
</organism>
<feature type="transmembrane region" description="Helical" evidence="1">
    <location>
        <begin position="106"/>
        <end position="126"/>
    </location>
</feature>
<proteinExistence type="predicted"/>
<accession>A0A7C9TKC4</accession>
<name>A0A7C9TKC4_9BURK</name>
<feature type="transmembrane region" description="Helical" evidence="1">
    <location>
        <begin position="42"/>
        <end position="63"/>
    </location>
</feature>
<dbReference type="RefSeq" id="WP_163458771.1">
    <property type="nucleotide sequence ID" value="NZ_JAAGOH010000021.1"/>
</dbReference>
<dbReference type="AlphaFoldDB" id="A0A7C9TKC4"/>
<keyword evidence="1" id="KW-0812">Transmembrane</keyword>